<protein>
    <recommendedName>
        <fullName evidence="3">HNH endonuclease</fullName>
    </recommendedName>
</protein>
<sequence>MAAQDTCPYCGRDLESCGGATDEHIFVEALGGKAILPAGRNCNSTIGHSIEGQLLKQGTLLHFIRQVHQGTGQPLRGELEGGTVIENSLGGADVYFRRPFSQVREENSTTYRITGGTEQARRELEKLAKHLKLSPEETQALWSKREVRSLGGQTLQVGLAYDVALVRRLAAKVGLSAGWAAFGDRFAESELASRLRDFLWGDGDMEAPSCSGEILTVFDEQVIADKLVKQGVAGISPIQASDGVSQVAFVPIRQGVAVIVTLGDWELSFGATTAPLIEAPLPVGGRLPVVIRDGLP</sequence>
<reference evidence="1 2" key="1">
    <citation type="submission" date="2019-11" db="EMBL/GenBank/DDBJ databases">
        <title>Acidiferrimicrobium australis gen. nov., sp. nov., an acidophilic and obligately heterotrophic, member of the Actinobacteria that catalyses dissimilatory oxido- reduction of iron isolated from metal-rich acidic water in Chile.</title>
        <authorList>
            <person name="Gonzalez D."/>
            <person name="Huber K."/>
            <person name="Hedrich S."/>
            <person name="Rojas-Villalobos C."/>
            <person name="Quatrini R."/>
            <person name="Dinamarca M.A."/>
            <person name="Schwarz A."/>
            <person name="Canales C."/>
            <person name="Nancucheo I."/>
        </authorList>
    </citation>
    <scope>NUCLEOTIDE SEQUENCE [LARGE SCALE GENOMIC DNA]</scope>
    <source>
        <strain evidence="1 2">USS-CCA1</strain>
    </source>
</reference>
<comment type="caution">
    <text evidence="1">The sequence shown here is derived from an EMBL/GenBank/DDBJ whole genome shotgun (WGS) entry which is preliminary data.</text>
</comment>
<evidence type="ECO:0008006" key="3">
    <source>
        <dbReference type="Google" id="ProtNLM"/>
    </source>
</evidence>
<proteinExistence type="predicted"/>
<dbReference type="Proteomes" id="UP000437736">
    <property type="component" value="Unassembled WGS sequence"/>
</dbReference>
<feature type="non-terminal residue" evidence="1">
    <location>
        <position position="296"/>
    </location>
</feature>
<evidence type="ECO:0000313" key="1">
    <source>
        <dbReference type="EMBL" id="MST31885.1"/>
    </source>
</evidence>
<keyword evidence="2" id="KW-1185">Reference proteome</keyword>
<accession>A0ABW9QPZ2</accession>
<dbReference type="EMBL" id="WJHE01000165">
    <property type="protein sequence ID" value="MST31885.1"/>
    <property type="molecule type" value="Genomic_DNA"/>
</dbReference>
<gene>
    <name evidence="1" type="ORF">GHK86_03980</name>
</gene>
<evidence type="ECO:0000313" key="2">
    <source>
        <dbReference type="Proteomes" id="UP000437736"/>
    </source>
</evidence>
<organism evidence="1 2">
    <name type="scientific">Acidiferrimicrobium australe</name>
    <dbReference type="NCBI Taxonomy" id="2664430"/>
    <lineage>
        <taxon>Bacteria</taxon>
        <taxon>Bacillati</taxon>
        <taxon>Actinomycetota</taxon>
        <taxon>Acidimicrobiia</taxon>
        <taxon>Acidimicrobiales</taxon>
        <taxon>Acidimicrobiaceae</taxon>
        <taxon>Acidiferrimicrobium</taxon>
    </lineage>
</organism>
<name>A0ABW9QPZ2_9ACTN</name>